<feature type="non-terminal residue" evidence="2">
    <location>
        <position position="1"/>
    </location>
</feature>
<accession>A0A0F9DLU6</accession>
<dbReference type="AlphaFoldDB" id="A0A0F9DLU6"/>
<evidence type="ECO:0000256" key="1">
    <source>
        <dbReference type="SAM" id="MobiDB-lite"/>
    </source>
</evidence>
<gene>
    <name evidence="2" type="ORF">LCGC14_2182930</name>
</gene>
<name>A0A0F9DLU6_9ZZZZ</name>
<reference evidence="2" key="1">
    <citation type="journal article" date="2015" name="Nature">
        <title>Complex archaea that bridge the gap between prokaryotes and eukaryotes.</title>
        <authorList>
            <person name="Spang A."/>
            <person name="Saw J.H."/>
            <person name="Jorgensen S.L."/>
            <person name="Zaremba-Niedzwiedzka K."/>
            <person name="Martijn J."/>
            <person name="Lind A.E."/>
            <person name="van Eijk R."/>
            <person name="Schleper C."/>
            <person name="Guy L."/>
            <person name="Ettema T.J."/>
        </authorList>
    </citation>
    <scope>NUCLEOTIDE SEQUENCE</scope>
</reference>
<sequence>ADNLYELDPTSARPLLDTRADRKNKPLQTYDDFDGHMATTAGAAVFYPHRTGLWRYRSGRAINLSIDNIPGYRQVFNIADIPIGLRHYATDAVGQWVYAIYKPPGFANTANCNIMSAFYQPGAARELTWRTLISRTEDLLGLYIDSDKRLNFVQNPNDPAASVGTVTFDAASNANGTGTSLAWSHTVGSGSQRILVIGISHLPPSAENITAVYFEGQFCGLIGSVGGTTGTAQLWYLTNPPSGAGTITVSLSGSDTGIVGGASSWSGVDQGEPIRSGSLTTASGTSTAPSMSVSSATNDIVVDCLFAANAETATDDGGGSTERWNAASGSNTRGAGSSETGASSVTASWTLAESRVWALIGASLKPGSLGNAAADLNYIQLNRDGSPRTALGINRGAVSSTYEHYAGEVRFDRRVQARYIRAETENFDSTTSLQAKIHRDGGTVDSIGSAITSDDFHQIDFTVGTTDLLRRGRLRLTLDTNGSYAPTVSDPRVLRAVLGIRSPDTYRAIMETGHSIDSARTERKILRQRKGAGTVTITESWSGEQFRADVVSIRDLETRRGDGNEMIYRTEILFERHDVES</sequence>
<organism evidence="2">
    <name type="scientific">marine sediment metagenome</name>
    <dbReference type="NCBI Taxonomy" id="412755"/>
    <lineage>
        <taxon>unclassified sequences</taxon>
        <taxon>metagenomes</taxon>
        <taxon>ecological metagenomes</taxon>
    </lineage>
</organism>
<dbReference type="EMBL" id="LAZR01028419">
    <property type="protein sequence ID" value="KKL62664.1"/>
    <property type="molecule type" value="Genomic_DNA"/>
</dbReference>
<protein>
    <submittedName>
        <fullName evidence="2">Uncharacterized protein</fullName>
    </submittedName>
</protein>
<feature type="compositionally biased region" description="Low complexity" evidence="1">
    <location>
        <begin position="276"/>
        <end position="290"/>
    </location>
</feature>
<feature type="compositionally biased region" description="Polar residues" evidence="1">
    <location>
        <begin position="327"/>
        <end position="342"/>
    </location>
</feature>
<evidence type="ECO:0000313" key="2">
    <source>
        <dbReference type="EMBL" id="KKL62664.1"/>
    </source>
</evidence>
<proteinExistence type="predicted"/>
<feature type="region of interest" description="Disordered" evidence="1">
    <location>
        <begin position="313"/>
        <end position="342"/>
    </location>
</feature>
<comment type="caution">
    <text evidence="2">The sequence shown here is derived from an EMBL/GenBank/DDBJ whole genome shotgun (WGS) entry which is preliminary data.</text>
</comment>
<feature type="region of interest" description="Disordered" evidence="1">
    <location>
        <begin position="262"/>
        <end position="290"/>
    </location>
</feature>